<gene>
    <name evidence="2" type="ordered locus">Rxyl_2857</name>
</gene>
<evidence type="ECO:0000256" key="1">
    <source>
        <dbReference type="SAM" id="Phobius"/>
    </source>
</evidence>
<proteinExistence type="predicted"/>
<sequence>MGNGLARAATDVLNPFTLFTALYAAAALSLSGLPGGLLYIAAELLAASAVAGCVLLLRRRGLAGDFWLSGRAERPLPAAFLMGAFAALLGALAALDAPEELFLLTLSMGLASAAVALLTLRWKASAHCAVAGHAATAGLLVFGPWGLPFAALLPAVLWARLALGAHTPAQALAGTAVGAASALLLLA</sequence>
<dbReference type="AlphaFoldDB" id="Q1AS59"/>
<keyword evidence="1" id="KW-1133">Transmembrane helix</keyword>
<protein>
    <recommendedName>
        <fullName evidence="4">Phosphatidic acid phosphatase type 2/haloperoxidase domain-containing protein</fullName>
    </recommendedName>
</protein>
<evidence type="ECO:0000313" key="3">
    <source>
        <dbReference type="Proteomes" id="UP000006637"/>
    </source>
</evidence>
<feature type="transmembrane region" description="Helical" evidence="1">
    <location>
        <begin position="12"/>
        <end position="30"/>
    </location>
</feature>
<evidence type="ECO:0008006" key="4">
    <source>
        <dbReference type="Google" id="ProtNLM"/>
    </source>
</evidence>
<accession>Q1AS59</accession>
<name>Q1AS59_RUBXD</name>
<feature type="transmembrane region" description="Helical" evidence="1">
    <location>
        <begin position="36"/>
        <end position="57"/>
    </location>
</feature>
<feature type="transmembrane region" description="Helical" evidence="1">
    <location>
        <begin position="134"/>
        <end position="157"/>
    </location>
</feature>
<organism evidence="2 3">
    <name type="scientific">Rubrobacter xylanophilus (strain DSM 9941 / JCM 11954 / NBRC 16129 / PRD-1)</name>
    <dbReference type="NCBI Taxonomy" id="266117"/>
    <lineage>
        <taxon>Bacteria</taxon>
        <taxon>Bacillati</taxon>
        <taxon>Actinomycetota</taxon>
        <taxon>Rubrobacteria</taxon>
        <taxon>Rubrobacterales</taxon>
        <taxon>Rubrobacteraceae</taxon>
        <taxon>Rubrobacter</taxon>
    </lineage>
</organism>
<dbReference type="HOGENOM" id="CLU_093776_0_1_11"/>
<dbReference type="Proteomes" id="UP000006637">
    <property type="component" value="Chromosome"/>
</dbReference>
<reference evidence="2 3" key="1">
    <citation type="submission" date="2006-06" db="EMBL/GenBank/DDBJ databases">
        <title>Complete sequence of Rubrobacter xylanophilus DSM 9941.</title>
        <authorList>
            <consortium name="US DOE Joint Genome Institute"/>
            <person name="Copeland A."/>
            <person name="Lucas S."/>
            <person name="Lapidus A."/>
            <person name="Barry K."/>
            <person name="Detter J.C."/>
            <person name="Glavina del Rio T."/>
            <person name="Hammon N."/>
            <person name="Israni S."/>
            <person name="Dalin E."/>
            <person name="Tice H."/>
            <person name="Pitluck S."/>
            <person name="Munk A.C."/>
            <person name="Brettin T."/>
            <person name="Bruce D."/>
            <person name="Han C."/>
            <person name="Tapia R."/>
            <person name="Gilna P."/>
            <person name="Schmutz J."/>
            <person name="Larimer F."/>
            <person name="Land M."/>
            <person name="Hauser L."/>
            <person name="Kyrpides N."/>
            <person name="Lykidis A."/>
            <person name="da Costa M.S."/>
            <person name="Rainey F.A."/>
            <person name="Empadinhas N."/>
            <person name="Jolivet E."/>
            <person name="Battista J.R."/>
            <person name="Richardson P."/>
        </authorList>
    </citation>
    <scope>NUCLEOTIDE SEQUENCE [LARGE SCALE GENOMIC DNA]</scope>
    <source>
        <strain evidence="3">DSM 9941 / NBRC 16129 / PRD-1</strain>
    </source>
</reference>
<keyword evidence="1" id="KW-0812">Transmembrane</keyword>
<keyword evidence="3" id="KW-1185">Reference proteome</keyword>
<feature type="transmembrane region" description="Helical" evidence="1">
    <location>
        <begin position="101"/>
        <end position="122"/>
    </location>
</feature>
<feature type="transmembrane region" description="Helical" evidence="1">
    <location>
        <begin position="169"/>
        <end position="186"/>
    </location>
</feature>
<dbReference type="EMBL" id="CP000386">
    <property type="protein sequence ID" value="ABG05769.1"/>
    <property type="molecule type" value="Genomic_DNA"/>
</dbReference>
<dbReference type="RefSeq" id="WP_011565778.1">
    <property type="nucleotide sequence ID" value="NC_008148.1"/>
</dbReference>
<dbReference type="STRING" id="266117.Rxyl_2857"/>
<evidence type="ECO:0000313" key="2">
    <source>
        <dbReference type="EMBL" id="ABG05769.1"/>
    </source>
</evidence>
<dbReference type="KEGG" id="rxy:Rxyl_2857"/>
<feature type="transmembrane region" description="Helical" evidence="1">
    <location>
        <begin position="78"/>
        <end position="95"/>
    </location>
</feature>
<keyword evidence="1" id="KW-0472">Membrane</keyword>
<dbReference type="eggNOG" id="COG0671">
    <property type="taxonomic scope" value="Bacteria"/>
</dbReference>